<dbReference type="RefSeq" id="XP_001274890.1">
    <property type="nucleotide sequence ID" value="XM_001274889.1"/>
</dbReference>
<keyword evidence="2" id="KW-1185">Reference proteome</keyword>
<reference evidence="1 2" key="1">
    <citation type="journal article" date="2008" name="PLoS Genet.">
        <title>Genomic islands in the pathogenic filamentous fungus Aspergillus fumigatus.</title>
        <authorList>
            <person name="Fedorova N.D."/>
            <person name="Khaldi N."/>
            <person name="Joardar V.S."/>
            <person name="Maiti R."/>
            <person name="Amedeo P."/>
            <person name="Anderson M.J."/>
            <person name="Crabtree J."/>
            <person name="Silva J.C."/>
            <person name="Badger J.H."/>
            <person name="Albarraq A."/>
            <person name="Angiuoli S."/>
            <person name="Bussey H."/>
            <person name="Bowyer P."/>
            <person name="Cotty P.J."/>
            <person name="Dyer P.S."/>
            <person name="Egan A."/>
            <person name="Galens K."/>
            <person name="Fraser-Liggett C.M."/>
            <person name="Haas B.J."/>
            <person name="Inman J.M."/>
            <person name="Kent R."/>
            <person name="Lemieux S."/>
            <person name="Malavazi I."/>
            <person name="Orvis J."/>
            <person name="Roemer T."/>
            <person name="Ronning C.M."/>
            <person name="Sundaram J.P."/>
            <person name="Sutton G."/>
            <person name="Turner G."/>
            <person name="Venter J.C."/>
            <person name="White O.R."/>
            <person name="Whitty B.R."/>
            <person name="Youngman P."/>
            <person name="Wolfe K.H."/>
            <person name="Goldman G.H."/>
            <person name="Wortman J.R."/>
            <person name="Jiang B."/>
            <person name="Denning D.W."/>
            <person name="Nierman W.C."/>
        </authorList>
    </citation>
    <scope>NUCLEOTIDE SEQUENCE [LARGE SCALE GENOMIC DNA]</scope>
    <source>
        <strain evidence="2">ATCC 1007 / CBS 513.65 / DSM 816 / NCTC 3887 / NRRL 1</strain>
    </source>
</reference>
<protein>
    <submittedName>
        <fullName evidence="1">Uncharacterized protein</fullName>
    </submittedName>
</protein>
<accession>A1C9E0</accession>
<dbReference type="GeneID" id="4707068"/>
<sequence>MPPQVYVWTLGPLEILLSFSYSSIAASPDGRKWWCLRDSTKDINASPVIYNIK</sequence>
<name>A1C9E0_ASPCL</name>
<dbReference type="VEuPathDB" id="FungiDB:ACLA_055110"/>
<evidence type="ECO:0000313" key="1">
    <source>
        <dbReference type="EMBL" id="EAW13464.1"/>
    </source>
</evidence>
<gene>
    <name evidence="1" type="ORF">ACLA_055110</name>
</gene>
<proteinExistence type="predicted"/>
<dbReference type="KEGG" id="act:ACLA_055110"/>
<evidence type="ECO:0000313" key="2">
    <source>
        <dbReference type="Proteomes" id="UP000006701"/>
    </source>
</evidence>
<organism evidence="1 2">
    <name type="scientific">Aspergillus clavatus (strain ATCC 1007 / CBS 513.65 / DSM 816 / NCTC 3887 / NRRL 1 / QM 1276 / 107)</name>
    <dbReference type="NCBI Taxonomy" id="344612"/>
    <lineage>
        <taxon>Eukaryota</taxon>
        <taxon>Fungi</taxon>
        <taxon>Dikarya</taxon>
        <taxon>Ascomycota</taxon>
        <taxon>Pezizomycotina</taxon>
        <taxon>Eurotiomycetes</taxon>
        <taxon>Eurotiomycetidae</taxon>
        <taxon>Eurotiales</taxon>
        <taxon>Aspergillaceae</taxon>
        <taxon>Aspergillus</taxon>
        <taxon>Aspergillus subgen. Fumigati</taxon>
    </lineage>
</organism>
<dbReference type="Proteomes" id="UP000006701">
    <property type="component" value="Unassembled WGS sequence"/>
</dbReference>
<dbReference type="EMBL" id="DS027048">
    <property type="protein sequence ID" value="EAW13464.1"/>
    <property type="molecule type" value="Genomic_DNA"/>
</dbReference>
<dbReference type="HOGENOM" id="CLU_3068212_0_0_1"/>
<dbReference type="AlphaFoldDB" id="A1C9E0"/>